<keyword evidence="8" id="KW-1185">Reference proteome</keyword>
<comment type="function">
    <text evidence="6">May nick specific sequences that contain T:G mispairs resulting from m5C-deamination.</text>
</comment>
<keyword evidence="1 6" id="KW-0540">Nuclease</keyword>
<dbReference type="InterPro" id="IPR011335">
    <property type="entry name" value="Restrct_endonuc-II-like"/>
</dbReference>
<dbReference type="GO" id="GO:0004519">
    <property type="term" value="F:endonuclease activity"/>
    <property type="evidence" value="ECO:0007669"/>
    <property type="project" value="UniProtKB-KW"/>
</dbReference>
<evidence type="ECO:0000256" key="2">
    <source>
        <dbReference type="ARBA" id="ARBA00022759"/>
    </source>
</evidence>
<evidence type="ECO:0000256" key="1">
    <source>
        <dbReference type="ARBA" id="ARBA00022722"/>
    </source>
</evidence>
<keyword evidence="2 6" id="KW-0255">Endonuclease</keyword>
<dbReference type="SUPFAM" id="SSF52980">
    <property type="entry name" value="Restriction endonuclease-like"/>
    <property type="match status" value="1"/>
</dbReference>
<comment type="similarity">
    <text evidence="6">Belongs to the vsr family.</text>
</comment>
<dbReference type="CDD" id="cd00221">
    <property type="entry name" value="Vsr"/>
    <property type="match status" value="1"/>
</dbReference>
<keyword evidence="5 6" id="KW-0234">DNA repair</keyword>
<dbReference type="Proteomes" id="UP000077603">
    <property type="component" value="Chromosome"/>
</dbReference>
<evidence type="ECO:0000256" key="6">
    <source>
        <dbReference type="PIRNR" id="PIRNR018267"/>
    </source>
</evidence>
<organism evidence="7 8">
    <name type="scientific">Brevundimonas naejangsanensis</name>
    <dbReference type="NCBI Taxonomy" id="588932"/>
    <lineage>
        <taxon>Bacteria</taxon>
        <taxon>Pseudomonadati</taxon>
        <taxon>Pseudomonadota</taxon>
        <taxon>Alphaproteobacteria</taxon>
        <taxon>Caulobacterales</taxon>
        <taxon>Caulobacteraceae</taxon>
        <taxon>Brevundimonas</taxon>
    </lineage>
</organism>
<reference evidence="7 8" key="1">
    <citation type="journal article" date="2014" name="Genome Announc.">
        <title>Genome Sequence of a Promising Hydrogen-Producing Facultative Anaerobic Bacterium, Brevundimonas naejangsanensis Strain B1.</title>
        <authorList>
            <person name="Su H."/>
            <person name="Zhang T."/>
            <person name="Bao M."/>
            <person name="Jiang Y."/>
            <person name="Wang Y."/>
            <person name="Tan T."/>
        </authorList>
    </citation>
    <scope>NUCLEOTIDE SEQUENCE [LARGE SCALE GENOMIC DNA]</scope>
    <source>
        <strain evidence="7 8">B1</strain>
    </source>
</reference>
<evidence type="ECO:0000256" key="3">
    <source>
        <dbReference type="ARBA" id="ARBA00022763"/>
    </source>
</evidence>
<dbReference type="AlphaFoldDB" id="A0A172Y2U7"/>
<evidence type="ECO:0000313" key="8">
    <source>
        <dbReference type="Proteomes" id="UP000077603"/>
    </source>
</evidence>
<evidence type="ECO:0000256" key="5">
    <source>
        <dbReference type="ARBA" id="ARBA00023204"/>
    </source>
</evidence>
<name>A0A172Y2U7_9CAUL</name>
<dbReference type="EMBL" id="CP015614">
    <property type="protein sequence ID" value="ANF53533.1"/>
    <property type="molecule type" value="Genomic_DNA"/>
</dbReference>
<keyword evidence="3 6" id="KW-0227">DNA damage</keyword>
<dbReference type="PIRSF" id="PIRSF018267">
    <property type="entry name" value="VSR_endonuc"/>
    <property type="match status" value="1"/>
</dbReference>
<dbReference type="EC" id="3.1.-.-" evidence="6"/>
<keyword evidence="4 6" id="KW-0378">Hydrolase</keyword>
<sequence length="151" mass="17180">MADIVDPATRSRMMSAIRGADTRPELLVRRHLHAAGFRFRLHARELRGRPDVVMPRWNAAVFVHGCFWHRHTGCRYATTPATRPDFWREKFDRNMQRDAATLATLEDEGWRVATVWECALRREPAETLEALAAWIGSGAPSCEFGAPITPP</sequence>
<dbReference type="GO" id="GO:0006298">
    <property type="term" value="P:mismatch repair"/>
    <property type="evidence" value="ECO:0007669"/>
    <property type="project" value="UniProtKB-UniRule"/>
</dbReference>
<evidence type="ECO:0000256" key="4">
    <source>
        <dbReference type="ARBA" id="ARBA00022801"/>
    </source>
</evidence>
<proteinExistence type="inferred from homology"/>
<accession>A0A172Y2U7</accession>
<dbReference type="InterPro" id="IPR004603">
    <property type="entry name" value="DNA_mismatch_endonuc_vsr"/>
</dbReference>
<dbReference type="Gene3D" id="3.40.960.10">
    <property type="entry name" value="VSR Endonuclease"/>
    <property type="match status" value="1"/>
</dbReference>
<dbReference type="NCBIfam" id="TIGR00632">
    <property type="entry name" value="vsr"/>
    <property type="match status" value="1"/>
</dbReference>
<dbReference type="STRING" id="588932.DA69_01360"/>
<dbReference type="RefSeq" id="WP_064108262.1">
    <property type="nucleotide sequence ID" value="NZ_CP015614.1"/>
</dbReference>
<dbReference type="Pfam" id="PF03852">
    <property type="entry name" value="Vsr"/>
    <property type="match status" value="1"/>
</dbReference>
<dbReference type="GO" id="GO:0016787">
    <property type="term" value="F:hydrolase activity"/>
    <property type="evidence" value="ECO:0007669"/>
    <property type="project" value="UniProtKB-KW"/>
</dbReference>
<gene>
    <name evidence="7" type="ORF">DA69_01360</name>
</gene>
<evidence type="ECO:0000313" key="7">
    <source>
        <dbReference type="EMBL" id="ANF53533.1"/>
    </source>
</evidence>
<protein>
    <recommendedName>
        <fullName evidence="6">Very short patch repair endonuclease</fullName>
        <ecNumber evidence="6">3.1.-.-</ecNumber>
    </recommendedName>
</protein>
<dbReference type="OrthoDB" id="9801520at2"/>
<dbReference type="KEGG" id="bne:DA69_01360"/>